<comment type="caution">
    <text evidence="1">The sequence shown here is derived from an EMBL/GenBank/DDBJ whole genome shotgun (WGS) entry which is preliminary data.</text>
</comment>
<dbReference type="Proteomes" id="UP000652761">
    <property type="component" value="Unassembled WGS sequence"/>
</dbReference>
<evidence type="ECO:0000313" key="1">
    <source>
        <dbReference type="EMBL" id="MQL83105.1"/>
    </source>
</evidence>
<dbReference type="EMBL" id="NMUH01000674">
    <property type="protein sequence ID" value="MQL83105.1"/>
    <property type="molecule type" value="Genomic_DNA"/>
</dbReference>
<reference evidence="1" key="1">
    <citation type="submission" date="2017-07" db="EMBL/GenBank/DDBJ databases">
        <title>Taro Niue Genome Assembly and Annotation.</title>
        <authorList>
            <person name="Atibalentja N."/>
            <person name="Keating K."/>
            <person name="Fields C.J."/>
        </authorList>
    </citation>
    <scope>NUCLEOTIDE SEQUENCE</scope>
    <source>
        <strain evidence="1">Niue_2</strain>
        <tissue evidence="1">Leaf</tissue>
    </source>
</reference>
<proteinExistence type="predicted"/>
<keyword evidence="2" id="KW-1185">Reference proteome</keyword>
<dbReference type="OrthoDB" id="1913089at2759"/>
<sequence>MEEEGRRAAPRSFRREDYVNRRVFLRSYPLQWDDGDDGDQVGAAGRRGRRGGKGKAVAEVVESLKHRVVVAVIHLGEAKVLLLRKLKSKGDVREDHFPNTNTSLKPVWCSIAL</sequence>
<evidence type="ECO:0000313" key="2">
    <source>
        <dbReference type="Proteomes" id="UP000652761"/>
    </source>
</evidence>
<name>A0A843UHY2_COLES</name>
<organism evidence="1 2">
    <name type="scientific">Colocasia esculenta</name>
    <name type="common">Wild taro</name>
    <name type="synonym">Arum esculentum</name>
    <dbReference type="NCBI Taxonomy" id="4460"/>
    <lineage>
        <taxon>Eukaryota</taxon>
        <taxon>Viridiplantae</taxon>
        <taxon>Streptophyta</taxon>
        <taxon>Embryophyta</taxon>
        <taxon>Tracheophyta</taxon>
        <taxon>Spermatophyta</taxon>
        <taxon>Magnoliopsida</taxon>
        <taxon>Liliopsida</taxon>
        <taxon>Araceae</taxon>
        <taxon>Aroideae</taxon>
        <taxon>Colocasieae</taxon>
        <taxon>Colocasia</taxon>
    </lineage>
</organism>
<dbReference type="AlphaFoldDB" id="A0A843UHY2"/>
<protein>
    <submittedName>
        <fullName evidence="1">Uncharacterized protein</fullName>
    </submittedName>
</protein>
<gene>
    <name evidence="1" type="ORF">Taro_015591</name>
</gene>
<accession>A0A843UHY2</accession>